<dbReference type="OrthoDB" id="10266265at2759"/>
<dbReference type="AlphaFoldDB" id="A0A9P8TPL5"/>
<comment type="similarity">
    <text evidence="1">Belongs to the STXBP/unc-18/SEC1 family.</text>
</comment>
<dbReference type="PANTHER" id="PTHR11679">
    <property type="entry name" value="VESICLE PROTEIN SORTING-ASSOCIATED"/>
    <property type="match status" value="1"/>
</dbReference>
<dbReference type="Gene3D" id="1.25.40.60">
    <property type="match status" value="1"/>
</dbReference>
<protein>
    <recommendedName>
        <fullName evidence="4">Vacuolar protein sorting-associated protein 45</fullName>
    </recommendedName>
</protein>
<name>A0A9P8TPL5_WICPI</name>
<dbReference type="PIRSF" id="PIRSF005715">
    <property type="entry name" value="VPS45_Sec1"/>
    <property type="match status" value="1"/>
</dbReference>
<dbReference type="EMBL" id="JAEUBG010001689">
    <property type="protein sequence ID" value="KAH3685986.1"/>
    <property type="molecule type" value="Genomic_DNA"/>
</dbReference>
<accession>A0A9P8TPL5</accession>
<dbReference type="Gene3D" id="3.90.830.10">
    <property type="entry name" value="Syntaxin Binding Protein 1, Chain A, domain 2"/>
    <property type="match status" value="1"/>
</dbReference>
<dbReference type="GO" id="GO:0016192">
    <property type="term" value="P:vesicle-mediated transport"/>
    <property type="evidence" value="ECO:0007669"/>
    <property type="project" value="InterPro"/>
</dbReference>
<dbReference type="InterPro" id="IPR043154">
    <property type="entry name" value="Sec-1-like_dom1"/>
</dbReference>
<dbReference type="Gene3D" id="3.40.50.2060">
    <property type="match status" value="1"/>
</dbReference>
<evidence type="ECO:0000256" key="1">
    <source>
        <dbReference type="ARBA" id="ARBA00009884"/>
    </source>
</evidence>
<evidence type="ECO:0008006" key="4">
    <source>
        <dbReference type="Google" id="ProtNLM"/>
    </source>
</evidence>
<dbReference type="InterPro" id="IPR001619">
    <property type="entry name" value="Sec1-like"/>
</dbReference>
<evidence type="ECO:0000313" key="3">
    <source>
        <dbReference type="Proteomes" id="UP000774326"/>
    </source>
</evidence>
<reference evidence="2" key="1">
    <citation type="journal article" date="2021" name="Open Biol.">
        <title>Shared evolutionary footprints suggest mitochondrial oxidative damage underlies multiple complex I losses in fungi.</title>
        <authorList>
            <person name="Schikora-Tamarit M.A."/>
            <person name="Marcet-Houben M."/>
            <person name="Nosek J."/>
            <person name="Gabaldon T."/>
        </authorList>
    </citation>
    <scope>NUCLEOTIDE SEQUENCE</scope>
    <source>
        <strain evidence="2">CBS2887</strain>
    </source>
</reference>
<evidence type="ECO:0000313" key="2">
    <source>
        <dbReference type="EMBL" id="KAH3685986.1"/>
    </source>
</evidence>
<dbReference type="InterPro" id="IPR027482">
    <property type="entry name" value="Sec1-like_dom2"/>
</dbReference>
<dbReference type="Proteomes" id="UP000774326">
    <property type="component" value="Unassembled WGS sequence"/>
</dbReference>
<dbReference type="Pfam" id="PF00995">
    <property type="entry name" value="Sec1"/>
    <property type="match status" value="1"/>
</dbReference>
<dbReference type="InterPro" id="IPR043127">
    <property type="entry name" value="Sec-1-like_dom3a"/>
</dbReference>
<comment type="caution">
    <text evidence="2">The sequence shown here is derived from an EMBL/GenBank/DDBJ whole genome shotgun (WGS) entry which is preliminary data.</text>
</comment>
<reference evidence="2" key="2">
    <citation type="submission" date="2021-01" db="EMBL/GenBank/DDBJ databases">
        <authorList>
            <person name="Schikora-Tamarit M.A."/>
        </authorList>
    </citation>
    <scope>NUCLEOTIDE SEQUENCE</scope>
    <source>
        <strain evidence="2">CBS2887</strain>
    </source>
</reference>
<dbReference type="InterPro" id="IPR036045">
    <property type="entry name" value="Sec1-like_sf"/>
</dbReference>
<dbReference type="Gene3D" id="3.40.50.1910">
    <property type="match status" value="1"/>
</dbReference>
<gene>
    <name evidence="2" type="ORF">WICPIJ_002985</name>
</gene>
<proteinExistence type="inferred from homology"/>
<keyword evidence="3" id="KW-1185">Reference proteome</keyword>
<sequence>MDLYKVSDFYLNLLVDGEDPARRQHNSNSNKQSSFISAPSSAIPGSKIKVLLLDQHTTSIISLNSTQSELLRHDIYLITRIDNATRDKMKHLKAIVYIKPTDESINYLLEELGNPKYDTYEIFFTNMVSKSQLEKLAEADDSEVVVKVQEVFQDYLTINKDLFHFDMKIPKNRIYGDNLGSWSGFALNRTVEGLTSLLLSLKAKPVIRYEYNSPMGSKLAQEMLNAIEKPQNSSLFDFKLADTPPVLLILDRKNDPITPLLLPWTFQSMVHELIGIDNNTVDLSHTPGISKELEKIVLSSKQDQFFAESMYLNFGDLSDKIKSYVTDYKSKTNSNKKIESIEDMKQFIEEFPEFKKLSGNVSKHMTLASEINRQLNQQRLWEVSEIEQNLSSNDQHNQDLKEIENILNNVSTDPQAQAQPPISMNLKLRLVILYALRYETNSNNQIQRLKSILNNQGIPQQDLLLIDYFLQYSGVRKRLNDEDNIFDKATSNLLISGFKTNHKSDNIFMQHIPRLENIISKITRGKLTEKNYPLLSPYAEHEYSNINVGSNNNQQSGKLSLEKPQDIIIFFVGGVTYEEARIVDNLTKQNPSLRIILGGSCIHNTRSFMDEIRDAGERWPRSTR</sequence>
<organism evidence="2 3">
    <name type="scientific">Wickerhamomyces pijperi</name>
    <name type="common">Yeast</name>
    <name type="synonym">Pichia pijperi</name>
    <dbReference type="NCBI Taxonomy" id="599730"/>
    <lineage>
        <taxon>Eukaryota</taxon>
        <taxon>Fungi</taxon>
        <taxon>Dikarya</taxon>
        <taxon>Ascomycota</taxon>
        <taxon>Saccharomycotina</taxon>
        <taxon>Saccharomycetes</taxon>
        <taxon>Phaffomycetales</taxon>
        <taxon>Wickerhamomycetaceae</taxon>
        <taxon>Wickerhamomyces</taxon>
    </lineage>
</organism>
<dbReference type="SUPFAM" id="SSF56815">
    <property type="entry name" value="Sec1/munc18-like (SM) proteins"/>
    <property type="match status" value="1"/>
</dbReference>